<keyword evidence="4" id="KW-1185">Reference proteome</keyword>
<evidence type="ECO:0000259" key="2">
    <source>
        <dbReference type="Pfam" id="PF13145"/>
    </source>
</evidence>
<organism evidence="3 4">
    <name type="scientific">Aquincola tertiaricarbonis</name>
    <dbReference type="NCBI Taxonomy" id="391953"/>
    <lineage>
        <taxon>Bacteria</taxon>
        <taxon>Pseudomonadati</taxon>
        <taxon>Pseudomonadota</taxon>
        <taxon>Betaproteobacteria</taxon>
        <taxon>Burkholderiales</taxon>
        <taxon>Sphaerotilaceae</taxon>
        <taxon>Aquincola</taxon>
    </lineage>
</organism>
<proteinExistence type="predicted"/>
<dbReference type="Pfam" id="PF13145">
    <property type="entry name" value="Rotamase_2"/>
    <property type="match status" value="1"/>
</dbReference>
<evidence type="ECO:0000256" key="1">
    <source>
        <dbReference type="SAM" id="MobiDB-lite"/>
    </source>
</evidence>
<feature type="compositionally biased region" description="Low complexity" evidence="1">
    <location>
        <begin position="1"/>
        <end position="11"/>
    </location>
</feature>
<accession>A0ABY4S0H9</accession>
<evidence type="ECO:0000313" key="4">
    <source>
        <dbReference type="Proteomes" id="UP001056201"/>
    </source>
</evidence>
<dbReference type="EMBL" id="CP097635">
    <property type="protein sequence ID" value="URI06298.1"/>
    <property type="molecule type" value="Genomic_DNA"/>
</dbReference>
<dbReference type="InterPro" id="IPR000297">
    <property type="entry name" value="PPIase_PpiC"/>
</dbReference>
<protein>
    <submittedName>
        <fullName evidence="3">Peptidylprolyl isomerase</fullName>
    </submittedName>
</protein>
<feature type="domain" description="PpiC" evidence="2">
    <location>
        <begin position="138"/>
        <end position="250"/>
    </location>
</feature>
<evidence type="ECO:0000313" key="3">
    <source>
        <dbReference type="EMBL" id="URI06298.1"/>
    </source>
</evidence>
<reference evidence="3" key="1">
    <citation type="submission" date="2022-05" db="EMBL/GenBank/DDBJ databases">
        <title>An RpoN-dependent PEP-CTERM gene is involved in floc formation of an Aquincola tertiaricarbonis strain.</title>
        <authorList>
            <person name="Qiu D."/>
            <person name="Xia M."/>
        </authorList>
    </citation>
    <scope>NUCLEOTIDE SEQUENCE</scope>
    <source>
        <strain evidence="3">RN12</strain>
    </source>
</reference>
<sequence>MTTTARPRLPAGTPPATAPRAPGVLSRWLREPLLHFVLIGGALFAVDHWLVSQADDPRTIVITREVDDEARALFKSSRGREPNEAELKALRQAWLDNEVLYREGLAMQVDRGDKAMRERVIFKALSVVEADVKQPPFDENTLKAYFESHRAQYDEPARFDFQEAVLTDNSEAASRAFADALNAGNPGNTEAGLRVFKGRPHGNLVDTYGADFAKLLEAGPVGSWRALPTRDGWRVMRLEATTPAKPADFALLHGVVLQDWTDQVMAERRTAAVRALGQKYTVKLEAGTP</sequence>
<feature type="region of interest" description="Disordered" evidence="1">
    <location>
        <begin position="1"/>
        <end position="21"/>
    </location>
</feature>
<gene>
    <name evidence="3" type="ORF">MW290_10235</name>
</gene>
<dbReference type="RefSeq" id="WP_250194561.1">
    <property type="nucleotide sequence ID" value="NZ_CP097635.1"/>
</dbReference>
<keyword evidence="3" id="KW-0413">Isomerase</keyword>
<dbReference type="GO" id="GO:0016853">
    <property type="term" value="F:isomerase activity"/>
    <property type="evidence" value="ECO:0007669"/>
    <property type="project" value="UniProtKB-KW"/>
</dbReference>
<dbReference type="Proteomes" id="UP001056201">
    <property type="component" value="Chromosome 1"/>
</dbReference>
<name>A0ABY4S0H9_AQUTE</name>